<sequence length="176" mass="19391">MAMASSSMAPLSFAHSSSRPSFLSSLATFRSTSSLLPTVRNAAEALRQPLQIEARETTRRESVKLRHLRIRKKINGTTERPRLAVFRSNKHIYVQVIDDTKMHTIVASSTLSKPIRGEVEISSGPTIEAAKKVGEEIAKACLEKGIKQVAFDRGGFVYHGRIQALADAARENGLEF</sequence>
<evidence type="ECO:0000313" key="1">
    <source>
        <dbReference type="EMBL" id="KAJ7537694.1"/>
    </source>
</evidence>
<evidence type="ECO:0000313" key="2">
    <source>
        <dbReference type="Proteomes" id="UP001162992"/>
    </source>
</evidence>
<reference evidence="2" key="1">
    <citation type="journal article" date="2024" name="Proc. Natl. Acad. Sci. U.S.A.">
        <title>Extraordinary preservation of gene collinearity over three hundred million years revealed in homosporous lycophytes.</title>
        <authorList>
            <person name="Li C."/>
            <person name="Wickell D."/>
            <person name="Kuo L.Y."/>
            <person name="Chen X."/>
            <person name="Nie B."/>
            <person name="Liao X."/>
            <person name="Peng D."/>
            <person name="Ji J."/>
            <person name="Jenkins J."/>
            <person name="Williams M."/>
            <person name="Shu S."/>
            <person name="Plott C."/>
            <person name="Barry K."/>
            <person name="Rajasekar S."/>
            <person name="Grimwood J."/>
            <person name="Han X."/>
            <person name="Sun S."/>
            <person name="Hou Z."/>
            <person name="He W."/>
            <person name="Dai G."/>
            <person name="Sun C."/>
            <person name="Schmutz J."/>
            <person name="Leebens-Mack J.H."/>
            <person name="Li F.W."/>
            <person name="Wang L."/>
        </authorList>
    </citation>
    <scope>NUCLEOTIDE SEQUENCE [LARGE SCALE GENOMIC DNA]</scope>
    <source>
        <strain evidence="2">cv. PW_Plant_1</strain>
    </source>
</reference>
<comment type="caution">
    <text evidence="1">The sequence shown here is derived from an EMBL/GenBank/DDBJ whole genome shotgun (WGS) entry which is preliminary data.</text>
</comment>
<name>A0ACC2C6R0_DIPCM</name>
<protein>
    <submittedName>
        <fullName evidence="1">Uncharacterized protein</fullName>
    </submittedName>
</protein>
<dbReference type="EMBL" id="CM055102">
    <property type="protein sequence ID" value="KAJ7537694.1"/>
    <property type="molecule type" value="Genomic_DNA"/>
</dbReference>
<dbReference type="Proteomes" id="UP001162992">
    <property type="component" value="Chromosome 11"/>
</dbReference>
<gene>
    <name evidence="1" type="ORF">O6H91_11G017500</name>
</gene>
<accession>A0ACC2C6R0</accession>
<organism evidence="1 2">
    <name type="scientific">Diphasiastrum complanatum</name>
    <name type="common">Issler's clubmoss</name>
    <name type="synonym">Lycopodium complanatum</name>
    <dbReference type="NCBI Taxonomy" id="34168"/>
    <lineage>
        <taxon>Eukaryota</taxon>
        <taxon>Viridiplantae</taxon>
        <taxon>Streptophyta</taxon>
        <taxon>Embryophyta</taxon>
        <taxon>Tracheophyta</taxon>
        <taxon>Lycopodiopsida</taxon>
        <taxon>Lycopodiales</taxon>
        <taxon>Lycopodiaceae</taxon>
        <taxon>Lycopodioideae</taxon>
        <taxon>Diphasiastrum</taxon>
    </lineage>
</organism>
<proteinExistence type="predicted"/>
<keyword evidence="2" id="KW-1185">Reference proteome</keyword>